<protein>
    <recommendedName>
        <fullName evidence="4">CRISPR-associated endoribonuclease</fullName>
    </recommendedName>
</protein>
<dbReference type="GO" id="GO:0003723">
    <property type="term" value="F:RNA binding"/>
    <property type="evidence" value="ECO:0007669"/>
    <property type="project" value="UniProtKB-KW"/>
</dbReference>
<feature type="site" description="Transition state stabilizer" evidence="5">
    <location>
        <position position="54"/>
    </location>
</feature>
<dbReference type="Gene3D" id="3.30.70.1890">
    <property type="match status" value="1"/>
</dbReference>
<evidence type="ECO:0000256" key="2">
    <source>
        <dbReference type="ARBA" id="ARBA00022884"/>
    </source>
</evidence>
<evidence type="ECO:0000256" key="5">
    <source>
        <dbReference type="PIRSR" id="PIRSR005054-1"/>
    </source>
</evidence>
<dbReference type="CDD" id="cd21140">
    <property type="entry name" value="Cas6_I-like"/>
    <property type="match status" value="1"/>
</dbReference>
<comment type="function">
    <text evidence="4">CRISPR (clustered regularly interspaced short palindromic repeat), is an adaptive immune system that provides protection against mobile genetic elements (viruses, transposable elements and conjugative plasmids). CRISPR clusters contain sequences complementary to antecedent mobile elements and target invading nucleic acids. CRISPR clusters are transcribed and processed into CRISPR RNA (crRNA).</text>
</comment>
<keyword evidence="2" id="KW-0694">RNA-binding</keyword>
<feature type="domain" description="CRISPR associated protein Cas6 C-terminal" evidence="7">
    <location>
        <begin position="120"/>
        <end position="247"/>
    </location>
</feature>
<dbReference type="EMBL" id="BDJL01000003">
    <property type="protein sequence ID" value="GAV24262.1"/>
    <property type="molecule type" value="Genomic_DNA"/>
</dbReference>
<comment type="similarity">
    <text evidence="1 4">Belongs to the CRISPR-associated protein Cas6/Cse3/CasE family.</text>
</comment>
<evidence type="ECO:0000256" key="6">
    <source>
        <dbReference type="PIRSR" id="PIRSR005054-50"/>
    </source>
</evidence>
<feature type="active site" description="Proton acceptor" evidence="6">
    <location>
        <position position="29"/>
    </location>
</feature>
<dbReference type="STRING" id="661089.ciss_01950"/>
<reference evidence="9" key="1">
    <citation type="submission" date="2016-12" db="EMBL/GenBank/DDBJ databases">
        <title>Draft Genome Sequences od Carboxydothermus pertinax and islandicus, Hydrogenogenic Carboxydotrophic Bacteria.</title>
        <authorList>
            <person name="Fukuyama Y."/>
            <person name="Ohmae K."/>
            <person name="Yoneda Y."/>
            <person name="Yoshida T."/>
            <person name="Sako Y."/>
        </authorList>
    </citation>
    <scope>NUCLEOTIDE SEQUENCE [LARGE SCALE GENOMIC DNA]</scope>
    <source>
        <strain evidence="9">SET</strain>
    </source>
</reference>
<dbReference type="RefSeq" id="WP_075864478.1">
    <property type="nucleotide sequence ID" value="NZ_BDJL01000003.1"/>
</dbReference>
<dbReference type="InterPro" id="IPR045747">
    <property type="entry name" value="CRISPR-assoc_prot_Cas6_N_sf"/>
</dbReference>
<organism evidence="8 9">
    <name type="scientific">Carboxydothermus islandicus</name>
    <dbReference type="NCBI Taxonomy" id="661089"/>
    <lineage>
        <taxon>Bacteria</taxon>
        <taxon>Bacillati</taxon>
        <taxon>Bacillota</taxon>
        <taxon>Clostridia</taxon>
        <taxon>Thermoanaerobacterales</taxon>
        <taxon>Thermoanaerobacteraceae</taxon>
        <taxon>Carboxydothermus</taxon>
    </lineage>
</organism>
<evidence type="ECO:0000313" key="9">
    <source>
        <dbReference type="Proteomes" id="UP000187338"/>
    </source>
</evidence>
<dbReference type="PANTHER" id="PTHR36984:SF1">
    <property type="entry name" value="CRISPR-ASSOCIATED ENDORIBONUCLEASE CAS6 1"/>
    <property type="match status" value="1"/>
</dbReference>
<dbReference type="NCBIfam" id="TIGR01877">
    <property type="entry name" value="cas_cas6"/>
    <property type="match status" value="1"/>
</dbReference>
<dbReference type="InterPro" id="IPR049435">
    <property type="entry name" value="Cas_Cas6_C"/>
</dbReference>
<evidence type="ECO:0000256" key="1">
    <source>
        <dbReference type="ARBA" id="ARBA00005937"/>
    </source>
</evidence>
<dbReference type="Proteomes" id="UP000187338">
    <property type="component" value="Unassembled WGS sequence"/>
</dbReference>
<evidence type="ECO:0000259" key="7">
    <source>
        <dbReference type="Pfam" id="PF01881"/>
    </source>
</evidence>
<dbReference type="Gene3D" id="3.30.70.1900">
    <property type="match status" value="1"/>
</dbReference>
<dbReference type="PIRSF" id="PIRSF005054">
    <property type="entry name" value="PF1131"/>
    <property type="match status" value="1"/>
</dbReference>
<sequence>MRIEVLLKPREKAVFLPFNYQYQITSAIYETIAKSSPDFAKKLHDEGFGERRFKFFTFSQILAKRKKITSEGFWVIGEFSLKISSPLYEFLLHLLNGLFKDHKFKIGREEFTVKGAYIRENPEIKPGQIFVCLSPIVVSTIKEGYATPYYIRYTEEPEFFSEKIRQNLLRKFETYYGRLPADDRLIFFFDEEYLKKNKGTKLIHYRDQKILGYLAPFTVEGSSELIAFGYDTGFGEKNSMGFGCVEVK</sequence>
<gene>
    <name evidence="8" type="ORF">ciss_01950</name>
</gene>
<dbReference type="GO" id="GO:0051607">
    <property type="term" value="P:defense response to virus"/>
    <property type="evidence" value="ECO:0007669"/>
    <property type="project" value="UniProtKB-KW"/>
</dbReference>
<dbReference type="AlphaFoldDB" id="A0A1L8CZA4"/>
<dbReference type="InterPro" id="IPR010156">
    <property type="entry name" value="CRISPR-assoc_prot_Cas6"/>
</dbReference>
<dbReference type="GO" id="GO:0016788">
    <property type="term" value="F:hydrolase activity, acting on ester bonds"/>
    <property type="evidence" value="ECO:0007669"/>
    <property type="project" value="InterPro"/>
</dbReference>
<evidence type="ECO:0000256" key="3">
    <source>
        <dbReference type="ARBA" id="ARBA00023118"/>
    </source>
</evidence>
<comment type="caution">
    <text evidence="8">The sequence shown here is derived from an EMBL/GenBank/DDBJ whole genome shotgun (WGS) entry which is preliminary data.</text>
</comment>
<proteinExistence type="inferred from homology"/>
<keyword evidence="3" id="KW-0051">Antiviral defense</keyword>
<dbReference type="PANTHER" id="PTHR36984">
    <property type="entry name" value="CRISPR-ASSOCIATED ENDORIBONUCLEASE CAS6 1"/>
    <property type="match status" value="1"/>
</dbReference>
<evidence type="ECO:0000256" key="4">
    <source>
        <dbReference type="PIRNR" id="PIRNR005054"/>
    </source>
</evidence>
<dbReference type="OrthoDB" id="9797488at2"/>
<evidence type="ECO:0000313" key="8">
    <source>
        <dbReference type="EMBL" id="GAV24262.1"/>
    </source>
</evidence>
<feature type="active site" description="Proton donor" evidence="6">
    <location>
        <position position="44"/>
    </location>
</feature>
<dbReference type="Pfam" id="PF01881">
    <property type="entry name" value="Cas_Cas6_C"/>
    <property type="match status" value="1"/>
</dbReference>
<accession>A0A1L8CZA4</accession>
<dbReference type="Pfam" id="PF21350">
    <property type="entry name" value="Cas6_I-A"/>
    <property type="match status" value="1"/>
</dbReference>
<keyword evidence="9" id="KW-1185">Reference proteome</keyword>
<name>A0A1L8CZA4_9THEO</name>